<organism evidence="2 3">
    <name type="scientific">Flavonifractor plautii 1_3_50AFAA</name>
    <dbReference type="NCBI Taxonomy" id="742738"/>
    <lineage>
        <taxon>Bacteria</taxon>
        <taxon>Bacillati</taxon>
        <taxon>Bacillota</taxon>
        <taxon>Clostridia</taxon>
        <taxon>Eubacteriales</taxon>
        <taxon>Oscillospiraceae</taxon>
        <taxon>Flavonifractor</taxon>
    </lineage>
</organism>
<comment type="caution">
    <text evidence="2">The sequence shown here is derived from an EMBL/GenBank/DDBJ whole genome shotgun (WGS) entry which is preliminary data.</text>
</comment>
<dbReference type="RefSeq" id="WP_007495058.1">
    <property type="nucleotide sequence ID" value="NZ_KN174161.1"/>
</dbReference>
<dbReference type="HOGENOM" id="CLU_031185_0_0_9"/>
<reference evidence="2 3" key="1">
    <citation type="submission" date="2011-08" db="EMBL/GenBank/DDBJ databases">
        <title>The Genome Sequence of Clostridium orbiscindens 1_3_50AFAA.</title>
        <authorList>
            <consortium name="The Broad Institute Genome Sequencing Platform"/>
            <person name="Earl A."/>
            <person name="Ward D."/>
            <person name="Feldgarden M."/>
            <person name="Gevers D."/>
            <person name="Daigneault M."/>
            <person name="Strauss J."/>
            <person name="Allen-Vercoe E."/>
            <person name="Young S.K."/>
            <person name="Zeng Q."/>
            <person name="Gargeya S."/>
            <person name="Fitzgerald M."/>
            <person name="Haas B."/>
            <person name="Abouelleil A."/>
            <person name="Alvarado L."/>
            <person name="Arachchi H.M."/>
            <person name="Berlin A."/>
            <person name="Brown A."/>
            <person name="Chapman S.B."/>
            <person name="Chen Z."/>
            <person name="Dunbar C."/>
            <person name="Freedman E."/>
            <person name="Gearin G."/>
            <person name="Gellesch M."/>
            <person name="Goldberg J."/>
            <person name="Griggs A."/>
            <person name="Gujja S."/>
            <person name="Heiman D."/>
            <person name="Howarth C."/>
            <person name="Larson L."/>
            <person name="Lui A."/>
            <person name="MacDonald P.J.P."/>
            <person name="Montmayeur A."/>
            <person name="Murphy C."/>
            <person name="Neiman D."/>
            <person name="Pearson M."/>
            <person name="Priest M."/>
            <person name="Roberts A."/>
            <person name="Saif S."/>
            <person name="Shea T."/>
            <person name="Shenoy N."/>
            <person name="Sisk P."/>
            <person name="Stolte C."/>
            <person name="Sykes S."/>
            <person name="Wortman J."/>
            <person name="Nusbaum C."/>
            <person name="Birren B."/>
        </authorList>
    </citation>
    <scope>NUCLEOTIDE SEQUENCE [LARGE SCALE GENOMIC DNA]</scope>
    <source>
        <strain evidence="2 3">1_3_50AFAA</strain>
    </source>
</reference>
<keyword evidence="3" id="KW-1185">Reference proteome</keyword>
<evidence type="ECO:0008006" key="4">
    <source>
        <dbReference type="Google" id="ProtNLM"/>
    </source>
</evidence>
<dbReference type="InterPro" id="IPR011470">
    <property type="entry name" value="DUF1576"/>
</dbReference>
<feature type="transmembrane region" description="Helical" evidence="1">
    <location>
        <begin position="318"/>
        <end position="336"/>
    </location>
</feature>
<sequence>MRYKKLYPAVICFCVFLAAIGLVLGDPSTVLPGLWKIIVTEDALITDYVKIAGVSAALVNSALVTLVSLLLLYLSKEPPNGFTLVELGLMAGFSLFGKNIVNIWPIIAGTFLYAKARREPFGKYVSVSLLATALAPVVSYVALDNGFGNLWWGIAVGLLIGFVLPPLSAYTYKIQNGMNLYNMGFACGLLAMILVPVMSSMGANPTVAHHWAEGYNLHFAIFLGVLCLGLTVAGFFFSGRPAWAAWAGYRRLLRTTGRAPSDYLRMFGPAPVLINMGVNGLIGMAFILATGGDLNGPTLGGILTIMGFSAFGKHARNITPIMLGVVIGGVFMHFDINQSSVQLALLFGTTLAPISGYFGWPFGIVAGFLHSSVVLHAGTPVEGINLYNNGFSGGLLAIVLYPIISEAIRHHRPGLQDRDYFDDTIEHDEPLVPPPARRK</sequence>
<protein>
    <recommendedName>
        <fullName evidence="4">DUF1576 domain-containing protein</fullName>
    </recommendedName>
</protein>
<dbReference type="Pfam" id="PF07613">
    <property type="entry name" value="DUF1576"/>
    <property type="match status" value="2"/>
</dbReference>
<dbReference type="eggNOG" id="ENOG502Z7MK">
    <property type="taxonomic scope" value="Bacteria"/>
</dbReference>
<dbReference type="Proteomes" id="UP000029585">
    <property type="component" value="Unassembled WGS sequence"/>
</dbReference>
<dbReference type="PATRIC" id="fig|742738.3.peg.472"/>
<feature type="transmembrane region" description="Helical" evidence="1">
    <location>
        <begin position="219"/>
        <end position="246"/>
    </location>
</feature>
<dbReference type="GeneID" id="63971835"/>
<feature type="transmembrane region" description="Helical" evidence="1">
    <location>
        <begin position="149"/>
        <end position="168"/>
    </location>
</feature>
<evidence type="ECO:0000313" key="2">
    <source>
        <dbReference type="EMBL" id="KGF57137.1"/>
    </source>
</evidence>
<evidence type="ECO:0000313" key="3">
    <source>
        <dbReference type="Proteomes" id="UP000029585"/>
    </source>
</evidence>
<proteinExistence type="predicted"/>
<keyword evidence="1" id="KW-0812">Transmembrane</keyword>
<feature type="transmembrane region" description="Helical" evidence="1">
    <location>
        <begin position="180"/>
        <end position="199"/>
    </location>
</feature>
<feature type="transmembrane region" description="Helical" evidence="1">
    <location>
        <begin position="386"/>
        <end position="404"/>
    </location>
</feature>
<feature type="transmembrane region" description="Helical" evidence="1">
    <location>
        <begin position="343"/>
        <end position="366"/>
    </location>
</feature>
<evidence type="ECO:0000256" key="1">
    <source>
        <dbReference type="SAM" id="Phobius"/>
    </source>
</evidence>
<dbReference type="EMBL" id="ADLO01000015">
    <property type="protein sequence ID" value="KGF57137.1"/>
    <property type="molecule type" value="Genomic_DNA"/>
</dbReference>
<feature type="transmembrane region" description="Helical" evidence="1">
    <location>
        <begin position="49"/>
        <end position="74"/>
    </location>
</feature>
<feature type="transmembrane region" description="Helical" evidence="1">
    <location>
        <begin position="124"/>
        <end position="143"/>
    </location>
</feature>
<feature type="transmembrane region" description="Helical" evidence="1">
    <location>
        <begin position="267"/>
        <end position="289"/>
    </location>
</feature>
<keyword evidence="1" id="KW-0472">Membrane</keyword>
<keyword evidence="1" id="KW-1133">Transmembrane helix</keyword>
<accession>A0A096CQQ4</accession>
<gene>
    <name evidence="2" type="ORF">HMPREF9460_00451</name>
</gene>
<dbReference type="AlphaFoldDB" id="A0A096CQQ4"/>
<name>A0A096CQQ4_FLAPL</name>